<keyword evidence="1" id="KW-0732">Signal</keyword>
<evidence type="ECO:0000256" key="1">
    <source>
        <dbReference type="SAM" id="SignalP"/>
    </source>
</evidence>
<dbReference type="RefSeq" id="WP_185253849.1">
    <property type="nucleotide sequence ID" value="NZ_JACKXE010000001.1"/>
</dbReference>
<protein>
    <submittedName>
        <fullName evidence="2">Uncharacterized protein</fullName>
    </submittedName>
</protein>
<proteinExistence type="predicted"/>
<sequence>MRTRVIRRAASSLGLALVAAYCGLTQSPAGPVPYDGVCRSLLDPARSVSVPDDVMIRSAAASEVRLSELSTPTTRQLTTTRTVLDKASRDEIGVGLEQDYTACLVSYSRTGRATDPHHRPPIAAIIARDNVPALLLYHAYEALDQHCFGGPCPPGGSTHPVGCAFFVAAETGALLRVESCWDLRAWTGE</sequence>
<dbReference type="AlphaFoldDB" id="A0A7X0RKC1"/>
<reference evidence="2 3" key="1">
    <citation type="submission" date="2020-08" db="EMBL/GenBank/DDBJ databases">
        <authorList>
            <person name="Seo M.-J."/>
        </authorList>
    </citation>
    <scope>NUCLEOTIDE SEQUENCE [LARGE SCALE GENOMIC DNA]</scope>
    <source>
        <strain evidence="2 3">KIGAM211</strain>
    </source>
</reference>
<gene>
    <name evidence="2" type="ORF">H5V45_16020</name>
</gene>
<evidence type="ECO:0000313" key="3">
    <source>
        <dbReference type="Proteomes" id="UP000523955"/>
    </source>
</evidence>
<dbReference type="EMBL" id="JACKXE010000001">
    <property type="protein sequence ID" value="MBB6628835.1"/>
    <property type="molecule type" value="Genomic_DNA"/>
</dbReference>
<feature type="signal peptide" evidence="1">
    <location>
        <begin position="1"/>
        <end position="20"/>
    </location>
</feature>
<organism evidence="2 3">
    <name type="scientific">Nocardioides luti</name>
    <dbReference type="NCBI Taxonomy" id="2761101"/>
    <lineage>
        <taxon>Bacteria</taxon>
        <taxon>Bacillati</taxon>
        <taxon>Actinomycetota</taxon>
        <taxon>Actinomycetes</taxon>
        <taxon>Propionibacteriales</taxon>
        <taxon>Nocardioidaceae</taxon>
        <taxon>Nocardioides</taxon>
    </lineage>
</organism>
<dbReference type="Proteomes" id="UP000523955">
    <property type="component" value="Unassembled WGS sequence"/>
</dbReference>
<comment type="caution">
    <text evidence="2">The sequence shown here is derived from an EMBL/GenBank/DDBJ whole genome shotgun (WGS) entry which is preliminary data.</text>
</comment>
<keyword evidence="3" id="KW-1185">Reference proteome</keyword>
<feature type="chain" id="PRO_5038570127" evidence="1">
    <location>
        <begin position="21"/>
        <end position="189"/>
    </location>
</feature>
<evidence type="ECO:0000313" key="2">
    <source>
        <dbReference type="EMBL" id="MBB6628835.1"/>
    </source>
</evidence>
<accession>A0A7X0RKC1</accession>
<name>A0A7X0RKC1_9ACTN</name>